<organism evidence="2 3">
    <name type="scientific">Viridibacterium curvum</name>
    <dbReference type="NCBI Taxonomy" id="1101404"/>
    <lineage>
        <taxon>Bacteria</taxon>
        <taxon>Pseudomonadati</taxon>
        <taxon>Pseudomonadota</taxon>
        <taxon>Betaproteobacteria</taxon>
        <taxon>Rhodocyclales</taxon>
        <taxon>Rhodocyclaceae</taxon>
        <taxon>Viridibacterium</taxon>
    </lineage>
</organism>
<dbReference type="Proteomes" id="UP001500547">
    <property type="component" value="Unassembled WGS sequence"/>
</dbReference>
<name>A0ABP9QJV0_9RHOO</name>
<dbReference type="EMBL" id="BAABLD010000007">
    <property type="protein sequence ID" value="GAA5163173.1"/>
    <property type="molecule type" value="Genomic_DNA"/>
</dbReference>
<dbReference type="Gene3D" id="3.10.180.10">
    <property type="entry name" value="2,3-Dihydroxybiphenyl 1,2-Dioxygenase, domain 1"/>
    <property type="match status" value="1"/>
</dbReference>
<sequence>MVKMNTYLNFPGTAEEAFNFYKSIFGGEFGMLSRYKDGPPMEGAGPLSPELGEKILHVSLPIGDNMLMASDAVPPMCPPVTMGTNVSISLHPDSEAEGKRLFDALSAGGEIQCPYQPMFWGAVYGMCTDKFGIQWMVNYEQSQAA</sequence>
<dbReference type="RefSeq" id="WP_345532255.1">
    <property type="nucleotide sequence ID" value="NZ_BAABLD010000007.1"/>
</dbReference>
<feature type="domain" description="PhnB-like" evidence="1">
    <location>
        <begin position="3"/>
        <end position="137"/>
    </location>
</feature>
<accession>A0ABP9QJV0</accession>
<dbReference type="SUPFAM" id="SSF54593">
    <property type="entry name" value="Glyoxalase/Bleomycin resistance protein/Dihydroxybiphenyl dioxygenase"/>
    <property type="match status" value="1"/>
</dbReference>
<dbReference type="PANTHER" id="PTHR33990">
    <property type="entry name" value="PROTEIN YJDN-RELATED"/>
    <property type="match status" value="1"/>
</dbReference>
<protein>
    <submittedName>
        <fullName evidence="2">VOC family protein</fullName>
    </submittedName>
</protein>
<dbReference type="PANTHER" id="PTHR33990:SF1">
    <property type="entry name" value="PROTEIN YJDN"/>
    <property type="match status" value="1"/>
</dbReference>
<proteinExistence type="predicted"/>
<reference evidence="3" key="1">
    <citation type="journal article" date="2019" name="Int. J. Syst. Evol. Microbiol.">
        <title>The Global Catalogue of Microorganisms (GCM) 10K type strain sequencing project: providing services to taxonomists for standard genome sequencing and annotation.</title>
        <authorList>
            <consortium name="The Broad Institute Genomics Platform"/>
            <consortium name="The Broad Institute Genome Sequencing Center for Infectious Disease"/>
            <person name="Wu L."/>
            <person name="Ma J."/>
        </authorList>
    </citation>
    <scope>NUCLEOTIDE SEQUENCE [LARGE SCALE GENOMIC DNA]</scope>
    <source>
        <strain evidence="3">JCM 18715</strain>
    </source>
</reference>
<dbReference type="Pfam" id="PF06983">
    <property type="entry name" value="3-dmu-9_3-mt"/>
    <property type="match status" value="1"/>
</dbReference>
<evidence type="ECO:0000313" key="3">
    <source>
        <dbReference type="Proteomes" id="UP001500547"/>
    </source>
</evidence>
<evidence type="ECO:0000313" key="2">
    <source>
        <dbReference type="EMBL" id="GAA5163173.1"/>
    </source>
</evidence>
<dbReference type="InterPro" id="IPR028973">
    <property type="entry name" value="PhnB-like"/>
</dbReference>
<evidence type="ECO:0000259" key="1">
    <source>
        <dbReference type="Pfam" id="PF06983"/>
    </source>
</evidence>
<dbReference type="InterPro" id="IPR029068">
    <property type="entry name" value="Glyas_Bleomycin-R_OHBP_Dase"/>
</dbReference>
<keyword evidence="3" id="KW-1185">Reference proteome</keyword>
<comment type="caution">
    <text evidence="2">The sequence shown here is derived from an EMBL/GenBank/DDBJ whole genome shotgun (WGS) entry which is preliminary data.</text>
</comment>
<gene>
    <name evidence="2" type="ORF">GCM10025770_14920</name>
</gene>
<dbReference type="CDD" id="cd06588">
    <property type="entry name" value="PhnB_like"/>
    <property type="match status" value="1"/>
</dbReference>